<dbReference type="CDD" id="cd12087">
    <property type="entry name" value="TM_EGFR-like"/>
    <property type="match status" value="1"/>
</dbReference>
<feature type="compositionally biased region" description="Low complexity" evidence="5">
    <location>
        <begin position="168"/>
        <end position="181"/>
    </location>
</feature>
<evidence type="ECO:0000256" key="3">
    <source>
        <dbReference type="ARBA" id="ARBA00022989"/>
    </source>
</evidence>
<dbReference type="GO" id="GO:0016020">
    <property type="term" value="C:membrane"/>
    <property type="evidence" value="ECO:0007669"/>
    <property type="project" value="UniProtKB-SubCell"/>
</dbReference>
<accession>A0A1Y1ZNS3</accession>
<evidence type="ECO:0000256" key="4">
    <source>
        <dbReference type="ARBA" id="ARBA00023136"/>
    </source>
</evidence>
<feature type="region of interest" description="Disordered" evidence="5">
    <location>
        <begin position="246"/>
        <end position="310"/>
    </location>
</feature>
<dbReference type="OrthoDB" id="4158815at2759"/>
<feature type="compositionally biased region" description="Polar residues" evidence="5">
    <location>
        <begin position="285"/>
        <end position="296"/>
    </location>
</feature>
<feature type="compositionally biased region" description="Pro residues" evidence="5">
    <location>
        <begin position="182"/>
        <end position="199"/>
    </location>
</feature>
<organism evidence="7 8">
    <name type="scientific">Clohesyomyces aquaticus</name>
    <dbReference type="NCBI Taxonomy" id="1231657"/>
    <lineage>
        <taxon>Eukaryota</taxon>
        <taxon>Fungi</taxon>
        <taxon>Dikarya</taxon>
        <taxon>Ascomycota</taxon>
        <taxon>Pezizomycotina</taxon>
        <taxon>Dothideomycetes</taxon>
        <taxon>Pleosporomycetidae</taxon>
        <taxon>Pleosporales</taxon>
        <taxon>Lindgomycetaceae</taxon>
        <taxon>Clohesyomyces</taxon>
    </lineage>
</organism>
<keyword evidence="8" id="KW-1185">Reference proteome</keyword>
<evidence type="ECO:0000256" key="1">
    <source>
        <dbReference type="ARBA" id="ARBA00004167"/>
    </source>
</evidence>
<name>A0A1Y1ZNS3_9PLEO</name>
<dbReference type="GO" id="GO:0071944">
    <property type="term" value="C:cell periphery"/>
    <property type="evidence" value="ECO:0007669"/>
    <property type="project" value="UniProtKB-ARBA"/>
</dbReference>
<dbReference type="PANTHER" id="PTHR15549">
    <property type="entry name" value="PAIRED IMMUNOGLOBULIN-LIKE TYPE 2 RECEPTOR"/>
    <property type="match status" value="1"/>
</dbReference>
<evidence type="ECO:0000256" key="6">
    <source>
        <dbReference type="SAM" id="Phobius"/>
    </source>
</evidence>
<dbReference type="STRING" id="1231657.A0A1Y1ZNS3"/>
<evidence type="ECO:0000313" key="7">
    <source>
        <dbReference type="EMBL" id="ORY11899.1"/>
    </source>
</evidence>
<keyword evidence="4 6" id="KW-0472">Membrane</keyword>
<dbReference type="Proteomes" id="UP000193144">
    <property type="component" value="Unassembled WGS sequence"/>
</dbReference>
<dbReference type="InterPro" id="IPR051694">
    <property type="entry name" value="Immunoregulatory_rcpt-like"/>
</dbReference>
<evidence type="ECO:0000256" key="2">
    <source>
        <dbReference type="ARBA" id="ARBA00022692"/>
    </source>
</evidence>
<evidence type="ECO:0008006" key="9">
    <source>
        <dbReference type="Google" id="ProtNLM"/>
    </source>
</evidence>
<comment type="subcellular location">
    <subcellularLocation>
        <location evidence="1">Membrane</location>
        <topology evidence="1">Single-pass membrane protein</topology>
    </subcellularLocation>
</comment>
<evidence type="ECO:0000313" key="8">
    <source>
        <dbReference type="Proteomes" id="UP000193144"/>
    </source>
</evidence>
<protein>
    <recommendedName>
        <fullName evidence="9">Ricin B lectin domain-containing protein</fullName>
    </recommendedName>
</protein>
<reference evidence="7 8" key="1">
    <citation type="submission" date="2016-07" db="EMBL/GenBank/DDBJ databases">
        <title>Pervasive Adenine N6-methylation of Active Genes in Fungi.</title>
        <authorList>
            <consortium name="DOE Joint Genome Institute"/>
            <person name="Mondo S.J."/>
            <person name="Dannebaum R.O."/>
            <person name="Kuo R.C."/>
            <person name="Labutti K."/>
            <person name="Haridas S."/>
            <person name="Kuo A."/>
            <person name="Salamov A."/>
            <person name="Ahrendt S.R."/>
            <person name="Lipzen A."/>
            <person name="Sullivan W."/>
            <person name="Andreopoulos W.B."/>
            <person name="Clum A."/>
            <person name="Lindquist E."/>
            <person name="Daum C."/>
            <person name="Ramamoorthy G.K."/>
            <person name="Gryganskyi A."/>
            <person name="Culley D."/>
            <person name="Magnuson J.K."/>
            <person name="James T.Y."/>
            <person name="O'Malley M.A."/>
            <person name="Stajich J.E."/>
            <person name="Spatafora J.W."/>
            <person name="Visel A."/>
            <person name="Grigoriev I.V."/>
        </authorList>
    </citation>
    <scope>NUCLEOTIDE SEQUENCE [LARGE SCALE GENOMIC DNA]</scope>
    <source>
        <strain evidence="7 8">CBS 115471</strain>
    </source>
</reference>
<feature type="transmembrane region" description="Helical" evidence="6">
    <location>
        <begin position="210"/>
        <end position="232"/>
    </location>
</feature>
<dbReference type="PANTHER" id="PTHR15549:SF26">
    <property type="entry name" value="AXIAL BUDDING PATTERN PROTEIN 2-RELATED"/>
    <property type="match status" value="1"/>
</dbReference>
<dbReference type="AlphaFoldDB" id="A0A1Y1ZNS3"/>
<feature type="region of interest" description="Disordered" evidence="5">
    <location>
        <begin position="166"/>
        <end position="206"/>
    </location>
</feature>
<sequence>MANFDSNQWYQLYVNEDPDTSLYGSNLYDKNLTTGTVFFNSTHTDKPGYRWQIYSIDNTYVLRNQDGGPQGFLGTKYDAKEPTPGQTRGQMVRGNVSDASVYWTISPWGDGTFYLTNDQNGTEWHLLRKGNAGIAMSSNITEPQDGQRFSFKTITAINDQKMSTVNLPTSTATSPSSQTATNPPPSTTPSSSPSPPPSPSSGGLSTGAKAGIGAGVGIAALIALVVIGLVFWRRRKRNAPYKGHTELESNDISKQNAYPPDPIKYEMNSAATHEMQGNDGAQHELPTSNIPTQHQAPSELPGSTVENTRG</sequence>
<gene>
    <name evidence="7" type="ORF">BCR34DRAFT_601019</name>
</gene>
<keyword evidence="3 6" id="KW-1133">Transmembrane helix</keyword>
<dbReference type="EMBL" id="MCFA01000056">
    <property type="protein sequence ID" value="ORY11899.1"/>
    <property type="molecule type" value="Genomic_DNA"/>
</dbReference>
<evidence type="ECO:0000256" key="5">
    <source>
        <dbReference type="SAM" id="MobiDB-lite"/>
    </source>
</evidence>
<keyword evidence="2 6" id="KW-0812">Transmembrane</keyword>
<comment type="caution">
    <text evidence="7">The sequence shown here is derived from an EMBL/GenBank/DDBJ whole genome shotgun (WGS) entry which is preliminary data.</text>
</comment>
<proteinExistence type="predicted"/>